<dbReference type="InterPro" id="IPR029045">
    <property type="entry name" value="ClpP/crotonase-like_dom_sf"/>
</dbReference>
<evidence type="ECO:0008006" key="5">
    <source>
        <dbReference type="Google" id="ProtNLM"/>
    </source>
</evidence>
<comment type="subcellular location">
    <subcellularLocation>
        <location evidence="1">Peroxisome</location>
    </subcellularLocation>
</comment>
<organism evidence="4">
    <name type="scientific">marine metagenome</name>
    <dbReference type="NCBI Taxonomy" id="408172"/>
    <lineage>
        <taxon>unclassified sequences</taxon>
        <taxon>metagenomes</taxon>
        <taxon>ecological metagenomes</taxon>
    </lineage>
</organism>
<keyword evidence="2" id="KW-0576">Peroxisome</keyword>
<dbReference type="PANTHER" id="PTHR43684">
    <property type="match status" value="1"/>
</dbReference>
<dbReference type="SUPFAM" id="SSF52096">
    <property type="entry name" value="ClpP/crotonase"/>
    <property type="match status" value="1"/>
</dbReference>
<name>A0A382C4R9_9ZZZZ</name>
<gene>
    <name evidence="4" type="ORF">METZ01_LOCUS173932</name>
</gene>
<dbReference type="GO" id="GO:0005777">
    <property type="term" value="C:peroxisome"/>
    <property type="evidence" value="ECO:0007669"/>
    <property type="project" value="UniProtKB-SubCell"/>
</dbReference>
<evidence type="ECO:0000313" key="4">
    <source>
        <dbReference type="EMBL" id="SVB21078.1"/>
    </source>
</evidence>
<dbReference type="AlphaFoldDB" id="A0A382C4R9"/>
<dbReference type="Pfam" id="PF00378">
    <property type="entry name" value="ECH_1"/>
    <property type="match status" value="1"/>
</dbReference>
<reference evidence="4" key="1">
    <citation type="submission" date="2018-05" db="EMBL/GenBank/DDBJ databases">
        <authorList>
            <person name="Lanie J.A."/>
            <person name="Ng W.-L."/>
            <person name="Kazmierczak K.M."/>
            <person name="Andrzejewski T.M."/>
            <person name="Davidsen T.M."/>
            <person name="Wayne K.J."/>
            <person name="Tettelin H."/>
            <person name="Glass J.I."/>
            <person name="Rusch D."/>
            <person name="Podicherti R."/>
            <person name="Tsui H.-C.T."/>
            <person name="Winkler M.E."/>
        </authorList>
    </citation>
    <scope>NUCLEOTIDE SEQUENCE</scope>
</reference>
<dbReference type="InterPro" id="IPR001753">
    <property type="entry name" value="Enoyl-CoA_hydra/iso"/>
</dbReference>
<dbReference type="EMBL" id="UINC01032813">
    <property type="protein sequence ID" value="SVB21078.1"/>
    <property type="molecule type" value="Genomic_DNA"/>
</dbReference>
<dbReference type="GO" id="GO:0004165">
    <property type="term" value="F:delta(3)-delta(2)-enoyl-CoA isomerase activity"/>
    <property type="evidence" value="ECO:0007669"/>
    <property type="project" value="UniProtKB-ARBA"/>
</dbReference>
<dbReference type="Gene3D" id="3.90.226.10">
    <property type="entry name" value="2-enoyl-CoA Hydratase, Chain A, domain 1"/>
    <property type="match status" value="1"/>
</dbReference>
<protein>
    <recommendedName>
        <fullName evidence="5">Enoyl-CoA hydratase</fullName>
    </recommendedName>
</protein>
<sequence length="261" mass="28418">MEFETVIYEVDNKIATITLNRPDNLNAFNAQMALDLKEVTDAAYEDSTIRCVILTGAGRGFSAGADLNEPIDTSSGPDAVEKGLLEGYKPIFMNIINMPKPVISAVNGPAAGIGFAFAMACDLTVMSEEAYLLSVFSNIGLVPDGGANWLLTKTVGYKLAYQMAIEAEKIPASRCLELGLANKVVPSEDLLTETKAWATKLAQRSPQALSQTKKIMRMADDSSYEEIFSVEAKIQNRLIGSPDNMEAVMAFFQKRPPKFQD</sequence>
<evidence type="ECO:0000256" key="3">
    <source>
        <dbReference type="ARBA" id="ARBA00023235"/>
    </source>
</evidence>
<dbReference type="CDD" id="cd06558">
    <property type="entry name" value="crotonase-like"/>
    <property type="match status" value="1"/>
</dbReference>
<keyword evidence="3" id="KW-0413">Isomerase</keyword>
<dbReference type="InterPro" id="IPR051053">
    <property type="entry name" value="ECH/Chromodomain_protein"/>
</dbReference>
<proteinExistence type="predicted"/>
<evidence type="ECO:0000256" key="2">
    <source>
        <dbReference type="ARBA" id="ARBA00023140"/>
    </source>
</evidence>
<dbReference type="PANTHER" id="PTHR43684:SF1">
    <property type="entry name" value="ENOYL-COA DELTA ISOMERASE 2"/>
    <property type="match status" value="1"/>
</dbReference>
<evidence type="ECO:0000256" key="1">
    <source>
        <dbReference type="ARBA" id="ARBA00004275"/>
    </source>
</evidence>
<accession>A0A382C4R9</accession>